<dbReference type="InterPro" id="IPR014973">
    <property type="entry name" value="DUF1835"/>
</dbReference>
<dbReference type="EMBL" id="JTDB02000002">
    <property type="protein sequence ID" value="NLP60867.1"/>
    <property type="molecule type" value="Genomic_DNA"/>
</dbReference>
<dbReference type="RefSeq" id="WP_084225972.1">
    <property type="nucleotide sequence ID" value="NZ_CADFGF010000001.1"/>
</dbReference>
<organism evidence="3 4">
    <name type="scientific">Paraburkholderia sacchari</name>
    <dbReference type="NCBI Taxonomy" id="159450"/>
    <lineage>
        <taxon>Bacteria</taxon>
        <taxon>Pseudomonadati</taxon>
        <taxon>Pseudomonadota</taxon>
        <taxon>Betaproteobacteria</taxon>
        <taxon>Burkholderiales</taxon>
        <taxon>Burkholderiaceae</taxon>
        <taxon>Paraburkholderia</taxon>
    </lineage>
</organism>
<dbReference type="OrthoDB" id="6999193at2"/>
<sequence>MTTIHLIHGEPAAAALRQALLASEAPRGGETAPAACTAGHVIALADDLTVGPLRDIDEAGDPGAAQRAAFWQRLGGVSEMLVQDDCVALAALEAADSHVVIWHTPDAADQLALRRVCYRLRTAPQRLNEVRLAAEDLAGPPDAAATRLLAHLPDAAPISVLRITRLALEWQEAKFANGEMRRWRNNTFTSGTWADLDTLIIEALAAAALDGTHAMPGATGAPWLACDTLGAALVRRGAGFTVGEPLVLWRLRELAAAGELRLRDDMYAACESPAEAGAGVATQNSHAARASLPHAAAHLSLSR</sequence>
<reference evidence="3" key="2">
    <citation type="submission" date="2020-04" db="EMBL/GenBank/DDBJ databases">
        <authorList>
            <person name="Alexandrino P."/>
            <person name="Mendonca T."/>
            <person name="Guaman L."/>
            <person name="Cherix J."/>
            <person name="Lozano-Sakalauskas G."/>
            <person name="Fujita A."/>
            <person name="Filho E.R."/>
            <person name="Long P."/>
            <person name="Padilla G."/>
            <person name="Taciro M.K."/>
            <person name="Gomez J.G."/>
            <person name="Silva L.F."/>
            <person name="Torres M."/>
        </authorList>
    </citation>
    <scope>NUCLEOTIDE SEQUENCE</scope>
    <source>
        <strain evidence="3">LMG 19450</strain>
    </source>
</reference>
<reference evidence="3" key="1">
    <citation type="journal article" date="2015" name="Genome Announc.">
        <title>Draft Genome Sequence of the Polyhydroxyalkanoate-Producing Bacterium Burkholderia sacchari LMG 19450 Isolated from Brazilian Sugarcane Plantation Soil.</title>
        <authorList>
            <person name="Alexandrino P.M."/>
            <person name="Mendonca T.T."/>
            <person name="Guaman Bautista L.P."/>
            <person name="Cherix J."/>
            <person name="Lozano-Sakalauskas G.C."/>
            <person name="Fujita A."/>
            <person name="Ramos Filho E."/>
            <person name="Long P."/>
            <person name="Padilla G."/>
            <person name="Taciro M.K."/>
            <person name="Gomez J.G."/>
            <person name="Silva L.F."/>
        </authorList>
    </citation>
    <scope>NUCLEOTIDE SEQUENCE</scope>
    <source>
        <strain evidence="3">LMG 19450</strain>
    </source>
</reference>
<gene>
    <name evidence="3" type="ORF">NH14_006815</name>
</gene>
<accession>A0A8T6Z6W2</accession>
<proteinExistence type="predicted"/>
<evidence type="ECO:0000259" key="2">
    <source>
        <dbReference type="Pfam" id="PF12395"/>
    </source>
</evidence>
<dbReference type="Pfam" id="PF12395">
    <property type="entry name" value="DUF3658"/>
    <property type="match status" value="1"/>
</dbReference>
<dbReference type="Pfam" id="PF08874">
    <property type="entry name" value="DUF1835"/>
    <property type="match status" value="1"/>
</dbReference>
<evidence type="ECO:0000259" key="1">
    <source>
        <dbReference type="Pfam" id="PF08874"/>
    </source>
</evidence>
<name>A0A8T6Z6W2_9BURK</name>
<protein>
    <submittedName>
        <fullName evidence="3">DUF1835 domain-containing protein</fullName>
    </submittedName>
</protein>
<feature type="domain" description="DUF3658" evidence="2">
    <location>
        <begin position="153"/>
        <end position="266"/>
    </location>
</feature>
<feature type="domain" description="DUF1835" evidence="1">
    <location>
        <begin position="4"/>
        <end position="131"/>
    </location>
</feature>
<dbReference type="Proteomes" id="UP000030460">
    <property type="component" value="Unassembled WGS sequence"/>
</dbReference>
<dbReference type="AlphaFoldDB" id="A0A8T6Z6W2"/>
<comment type="caution">
    <text evidence="3">The sequence shown here is derived from an EMBL/GenBank/DDBJ whole genome shotgun (WGS) entry which is preliminary data.</text>
</comment>
<evidence type="ECO:0000313" key="4">
    <source>
        <dbReference type="Proteomes" id="UP000030460"/>
    </source>
</evidence>
<evidence type="ECO:0000313" key="3">
    <source>
        <dbReference type="EMBL" id="NLP60867.1"/>
    </source>
</evidence>
<keyword evidence="4" id="KW-1185">Reference proteome</keyword>
<dbReference type="InterPro" id="IPR022123">
    <property type="entry name" value="DUF3658"/>
</dbReference>